<accession>A0A9X2SAX3</accession>
<dbReference type="Proteomes" id="UP001141950">
    <property type="component" value="Unassembled WGS sequence"/>
</dbReference>
<evidence type="ECO:0000313" key="2">
    <source>
        <dbReference type="EMBL" id="MCR2804157.1"/>
    </source>
</evidence>
<dbReference type="RefSeq" id="WP_257444986.1">
    <property type="nucleotide sequence ID" value="NZ_JANIPJ010000005.1"/>
</dbReference>
<evidence type="ECO:0000256" key="1">
    <source>
        <dbReference type="SAM" id="SignalP"/>
    </source>
</evidence>
<dbReference type="EMBL" id="JANIPJ010000005">
    <property type="protein sequence ID" value="MCR2804157.1"/>
    <property type="molecule type" value="Genomic_DNA"/>
</dbReference>
<keyword evidence="1" id="KW-0732">Signal</keyword>
<reference evidence="2" key="1">
    <citation type="submission" date="2022-08" db="EMBL/GenBank/DDBJ databases">
        <title>The genomic sequence of strain Paenibacillus sp. SCIV0701.</title>
        <authorList>
            <person name="Zhao H."/>
        </authorList>
    </citation>
    <scope>NUCLEOTIDE SEQUENCE</scope>
    <source>
        <strain evidence="2">SCIV0701</strain>
    </source>
</reference>
<evidence type="ECO:0000313" key="3">
    <source>
        <dbReference type="Proteomes" id="UP001141950"/>
    </source>
</evidence>
<name>A0A9X2SAX3_9BACL</name>
<keyword evidence="3" id="KW-1185">Reference proteome</keyword>
<organism evidence="2 3">
    <name type="scientific">Paenibacillus soyae</name>
    <dbReference type="NCBI Taxonomy" id="2969249"/>
    <lineage>
        <taxon>Bacteria</taxon>
        <taxon>Bacillati</taxon>
        <taxon>Bacillota</taxon>
        <taxon>Bacilli</taxon>
        <taxon>Bacillales</taxon>
        <taxon>Paenibacillaceae</taxon>
        <taxon>Paenibacillus</taxon>
    </lineage>
</organism>
<dbReference type="AlphaFoldDB" id="A0A9X2SAX3"/>
<comment type="caution">
    <text evidence="2">The sequence shown here is derived from an EMBL/GenBank/DDBJ whole genome shotgun (WGS) entry which is preliminary data.</text>
</comment>
<proteinExistence type="predicted"/>
<gene>
    <name evidence="2" type="ORF">NQZ67_09725</name>
</gene>
<protein>
    <submittedName>
        <fullName evidence="2">Uncharacterized protein</fullName>
    </submittedName>
</protein>
<feature type="signal peptide" evidence="1">
    <location>
        <begin position="1"/>
        <end position="26"/>
    </location>
</feature>
<sequence>MQSPFLFRVICLTVVMLVAAATTAFAAPFEFTATAKTAFDQMVEEANSKTANELEQSYAELQALQQQEIGLDSRISALHYQNEERDASIRKRIRTIDSAKISALEAELSQTEKKFEPLFELYKSHKAQLSIAKATKNKDLIAIANAQAEITKSAVQAANAVIDAQEASLKKAKSDASAKMKTIRGILETADAHETRIKSAKSTASSVKKLFTTESKVLVQNVRKKDAAAASLSLARMLIYERQILIQKANAHYYEQQISAVISKAEEKLQRY</sequence>
<feature type="chain" id="PRO_5040993046" evidence="1">
    <location>
        <begin position="27"/>
        <end position="272"/>
    </location>
</feature>